<evidence type="ECO:0000313" key="2">
    <source>
        <dbReference type="EMBL" id="QJE73146.1"/>
    </source>
</evidence>
<accession>A0A858R7Z9</accession>
<proteinExistence type="predicted"/>
<keyword evidence="3" id="KW-1185">Reference proteome</keyword>
<evidence type="ECO:0000259" key="1">
    <source>
        <dbReference type="Pfam" id="PF09537"/>
    </source>
</evidence>
<gene>
    <name evidence="2" type="ORF">HHL28_08655</name>
</gene>
<dbReference type="Pfam" id="PF12277">
    <property type="entry name" value="DUF3618"/>
    <property type="match status" value="1"/>
</dbReference>
<feature type="domain" description="DUF2383" evidence="1">
    <location>
        <begin position="110"/>
        <end position="218"/>
    </location>
</feature>
<name>A0A858R7Z9_9PROT</name>
<dbReference type="EMBL" id="CP051775">
    <property type="protein sequence ID" value="QJE73146.1"/>
    <property type="molecule type" value="Genomic_DNA"/>
</dbReference>
<dbReference type="Pfam" id="PF09537">
    <property type="entry name" value="DUF2383"/>
    <property type="match status" value="1"/>
</dbReference>
<dbReference type="Gene3D" id="1.20.1260.10">
    <property type="match status" value="1"/>
</dbReference>
<dbReference type="Proteomes" id="UP000501891">
    <property type="component" value="Chromosome"/>
</dbReference>
<evidence type="ECO:0000313" key="3">
    <source>
        <dbReference type="Proteomes" id="UP000501891"/>
    </source>
</evidence>
<protein>
    <submittedName>
        <fullName evidence="2">DUF2383 domain-containing protein</fullName>
    </submittedName>
</protein>
<dbReference type="InterPro" id="IPR019052">
    <property type="entry name" value="DUF2383"/>
</dbReference>
<dbReference type="InterPro" id="IPR012347">
    <property type="entry name" value="Ferritin-like"/>
</dbReference>
<dbReference type="AlphaFoldDB" id="A0A858R7Z9"/>
<organism evidence="2 3">
    <name type="scientific">Aerophototrophica crusticola</name>
    <dbReference type="NCBI Taxonomy" id="1709002"/>
    <lineage>
        <taxon>Bacteria</taxon>
        <taxon>Pseudomonadati</taxon>
        <taxon>Pseudomonadota</taxon>
        <taxon>Alphaproteobacteria</taxon>
        <taxon>Rhodospirillales</taxon>
        <taxon>Rhodospirillaceae</taxon>
        <taxon>Aerophototrophica</taxon>
    </lineage>
</organism>
<reference evidence="2" key="1">
    <citation type="submission" date="2020-04" db="EMBL/GenBank/DDBJ databases">
        <title>A desert anoxygenic phototrophic bacterium fixes CO2 using RubisCO under aerobic conditions.</title>
        <authorList>
            <person name="Tang K."/>
        </authorList>
    </citation>
    <scope>NUCLEOTIDE SEQUENCE [LARGE SCALE GENOMIC DNA]</scope>
    <source>
        <strain evidence="2">MIMtkB3</strain>
    </source>
</reference>
<sequence length="251" mass="27595">MASADQDSNRTGSRPHDIHEDIEAIRARLNSRMADLDRRLRPANVARDGLEMLRSMAEGRPHPVGDAIRRNPLPLLLMGAGLAWMLIEIGRGDRGGKELTLTATPVETDIADLLADLTGIARQATKALRQAGASLPEGRVRTVLRLAAEERGTTAKLLQAESERLGFGSIHGHAPTGDWVKLWQKVEELVGSNDEAAILRAVDKAEEETLARFRSALRRPLPDDVRIALGGRYHEVERTHARLHAFREATA</sequence>
<dbReference type="InterPro" id="IPR022062">
    <property type="entry name" value="DUF3618"/>
</dbReference>
<dbReference type="KEGG" id="acru:HHL28_08655"/>